<dbReference type="SUPFAM" id="SSF141868">
    <property type="entry name" value="EAL domain-like"/>
    <property type="match status" value="1"/>
</dbReference>
<dbReference type="PROSITE" id="PS50883">
    <property type="entry name" value="EAL"/>
    <property type="match status" value="1"/>
</dbReference>
<dbReference type="InterPro" id="IPR035919">
    <property type="entry name" value="EAL_sf"/>
</dbReference>
<dbReference type="CDD" id="cd01949">
    <property type="entry name" value="GGDEF"/>
    <property type="match status" value="1"/>
</dbReference>
<dbReference type="EMBL" id="FRFE01000003">
    <property type="protein sequence ID" value="SHO44481.1"/>
    <property type="molecule type" value="Genomic_DNA"/>
</dbReference>
<feature type="domain" description="GGDEF" evidence="3">
    <location>
        <begin position="365"/>
        <end position="496"/>
    </location>
</feature>
<evidence type="ECO:0000259" key="3">
    <source>
        <dbReference type="PROSITE" id="PS50887"/>
    </source>
</evidence>
<dbReference type="InterPro" id="IPR050706">
    <property type="entry name" value="Cyclic-di-GMP_PDE-like"/>
</dbReference>
<dbReference type="Gene3D" id="3.30.70.270">
    <property type="match status" value="1"/>
</dbReference>
<organism evidence="4 5">
    <name type="scientific">Desulfopila aestuarii DSM 18488</name>
    <dbReference type="NCBI Taxonomy" id="1121416"/>
    <lineage>
        <taxon>Bacteria</taxon>
        <taxon>Pseudomonadati</taxon>
        <taxon>Thermodesulfobacteriota</taxon>
        <taxon>Desulfobulbia</taxon>
        <taxon>Desulfobulbales</taxon>
        <taxon>Desulfocapsaceae</taxon>
        <taxon>Desulfopila</taxon>
    </lineage>
</organism>
<evidence type="ECO:0000259" key="2">
    <source>
        <dbReference type="PROSITE" id="PS50883"/>
    </source>
</evidence>
<name>A0A1M7XZJ0_9BACT</name>
<dbReference type="InterPro" id="IPR001633">
    <property type="entry name" value="EAL_dom"/>
</dbReference>
<dbReference type="PROSITE" id="PS50887">
    <property type="entry name" value="GGDEF"/>
    <property type="match status" value="1"/>
</dbReference>
<dbReference type="SUPFAM" id="SSF55073">
    <property type="entry name" value="Nucleotide cyclase"/>
    <property type="match status" value="1"/>
</dbReference>
<dbReference type="Pfam" id="PF00563">
    <property type="entry name" value="EAL"/>
    <property type="match status" value="1"/>
</dbReference>
<dbReference type="AlphaFoldDB" id="A0A1M7XZJ0"/>
<accession>A0A1M7XZJ0</accession>
<dbReference type="RefSeq" id="WP_073612124.1">
    <property type="nucleotide sequence ID" value="NZ_FRFE01000003.1"/>
</dbReference>
<dbReference type="Gene3D" id="3.30.450.20">
    <property type="entry name" value="PAS domain"/>
    <property type="match status" value="1"/>
</dbReference>
<reference evidence="4 5" key="1">
    <citation type="submission" date="2016-12" db="EMBL/GenBank/DDBJ databases">
        <authorList>
            <person name="Song W.-J."/>
            <person name="Kurnit D.M."/>
        </authorList>
    </citation>
    <scope>NUCLEOTIDE SEQUENCE [LARGE SCALE GENOMIC DNA]</scope>
    <source>
        <strain evidence="4 5">DSM 18488</strain>
    </source>
</reference>
<dbReference type="STRING" id="1121416.SAMN02745220_00761"/>
<protein>
    <submittedName>
        <fullName evidence="4">Diguanylate cyclase (GGDEF) domain-containing protein</fullName>
    </submittedName>
</protein>
<dbReference type="InterPro" id="IPR000160">
    <property type="entry name" value="GGDEF_dom"/>
</dbReference>
<dbReference type="SMART" id="SM00052">
    <property type="entry name" value="EAL"/>
    <property type="match status" value="1"/>
</dbReference>
<dbReference type="CDD" id="cd01948">
    <property type="entry name" value="EAL"/>
    <property type="match status" value="1"/>
</dbReference>
<dbReference type="PANTHER" id="PTHR33121">
    <property type="entry name" value="CYCLIC DI-GMP PHOSPHODIESTERASE PDEF"/>
    <property type="match status" value="1"/>
</dbReference>
<dbReference type="NCBIfam" id="TIGR00254">
    <property type="entry name" value="GGDEF"/>
    <property type="match status" value="1"/>
</dbReference>
<dbReference type="PANTHER" id="PTHR33121:SF70">
    <property type="entry name" value="SIGNALING PROTEIN YKOW"/>
    <property type="match status" value="1"/>
</dbReference>
<evidence type="ECO:0000256" key="1">
    <source>
        <dbReference type="SAM" id="Phobius"/>
    </source>
</evidence>
<feature type="transmembrane region" description="Helical" evidence="1">
    <location>
        <begin position="302"/>
        <end position="324"/>
    </location>
</feature>
<evidence type="ECO:0000313" key="5">
    <source>
        <dbReference type="Proteomes" id="UP000184603"/>
    </source>
</evidence>
<dbReference type="SMART" id="SM00267">
    <property type="entry name" value="GGDEF"/>
    <property type="match status" value="1"/>
</dbReference>
<keyword evidence="1" id="KW-1133">Transmembrane helix</keyword>
<dbReference type="Gene3D" id="3.20.20.450">
    <property type="entry name" value="EAL domain"/>
    <property type="match status" value="1"/>
</dbReference>
<evidence type="ECO:0000313" key="4">
    <source>
        <dbReference type="EMBL" id="SHO44481.1"/>
    </source>
</evidence>
<dbReference type="GO" id="GO:0071111">
    <property type="term" value="F:cyclic-guanylate-specific phosphodiesterase activity"/>
    <property type="evidence" value="ECO:0007669"/>
    <property type="project" value="InterPro"/>
</dbReference>
<dbReference type="OrthoDB" id="9759431at2"/>
<feature type="domain" description="EAL" evidence="2">
    <location>
        <begin position="505"/>
        <end position="758"/>
    </location>
</feature>
<proteinExistence type="predicted"/>
<keyword evidence="1" id="KW-0812">Transmembrane</keyword>
<dbReference type="Pfam" id="PF00990">
    <property type="entry name" value="GGDEF"/>
    <property type="match status" value="1"/>
</dbReference>
<sequence length="770" mass="87723">MPLFKRNLWMLFVVLMCIGTLLLVFASHSKWQEINQGYRERQHSLVKIISSATHSLFVTQEMMLDILGNELIQDETYRTQFKVKRTLDDLLVLNPSIVAFGLATPEGKLNFVSSNLNSTQLPNLKEQPESRESFIHALEVEKMVLGRTYYMDTLKEWVIPIRKAIRDDKGRAVAVMTAGLRVRGTARLFRDALHSGSFHTVRIIRDYDYYEQFHSADGEDLHKIYAAPALLELIDATRAILSDKFKIPIEEVKKSEASYDLEIVDKDGMRSLVVVQSDNRYELWTVSTVPYRHLIADFHAVLSGYLIIFVLVSAIIFALFRFIAKTEGRRRKELIHQVTHDALTQLPNRGYLQQAIGAWIYPGAPGFTILYVDMDHFKSVNDSFGHEFGDKVLCELAARIRKCADNDTVIVRQGGDEFLILTPQTETPSLIAYAQHLIDVLSAPCRIGQFSITLGASIGIARYPENGENLDVLLRAADIAMYESKRLKHSFHLFSDSMQEGYLNRLELERHLRTALENDELFMVYQPQIDTQGEFVGVESLLRWNNAELGLVPPHRFIPVAESSGLMITIGNFVLTRTLTQMQQLQQQLGRTWQVSINISVRQFMQTTFLEELKQIVEASGMSLTHVTLEITESLFIEDVDYILHILESVHRLGVRISMDDFGTGYSSLSMLRKLPIDELKIDKSFVDTILNDRAARKMIQNIIAIGKNLDMSVLAEGVETVEQEAMLKSFECDCFQGYYYSKPLPFEELGGVICQWPRTLPGTELRSTV</sequence>
<dbReference type="InterPro" id="IPR029787">
    <property type="entry name" value="Nucleotide_cyclase"/>
</dbReference>
<gene>
    <name evidence="4" type="ORF">SAMN02745220_00761</name>
</gene>
<dbReference type="InterPro" id="IPR043128">
    <property type="entry name" value="Rev_trsase/Diguanyl_cyclase"/>
</dbReference>
<keyword evidence="1" id="KW-0472">Membrane</keyword>
<dbReference type="Proteomes" id="UP000184603">
    <property type="component" value="Unassembled WGS sequence"/>
</dbReference>
<keyword evidence="5" id="KW-1185">Reference proteome</keyword>